<feature type="transmembrane region" description="Helical" evidence="1">
    <location>
        <begin position="868"/>
        <end position="890"/>
    </location>
</feature>
<feature type="transmembrane region" description="Helical" evidence="1">
    <location>
        <begin position="53"/>
        <end position="73"/>
    </location>
</feature>
<keyword evidence="4" id="KW-1185">Reference proteome</keyword>
<feature type="transmembrane region" description="Helical" evidence="1">
    <location>
        <begin position="151"/>
        <end position="172"/>
    </location>
</feature>
<feature type="transmembrane region" description="Helical" evidence="1">
    <location>
        <begin position="295"/>
        <end position="313"/>
    </location>
</feature>
<feature type="domain" description="TmcB/TmcC TPR repeats" evidence="2">
    <location>
        <begin position="452"/>
        <end position="552"/>
    </location>
</feature>
<feature type="transmembrane region" description="Helical" evidence="1">
    <location>
        <begin position="238"/>
        <end position="256"/>
    </location>
</feature>
<dbReference type="PANTHER" id="PTHR31600:SF2">
    <property type="entry name" value="GAMETE ENRICHED GENE 10 PROTEIN-RELATED"/>
    <property type="match status" value="1"/>
</dbReference>
<evidence type="ECO:0000259" key="2">
    <source>
        <dbReference type="Pfam" id="PF25474"/>
    </source>
</evidence>
<feature type="transmembrane region" description="Helical" evidence="1">
    <location>
        <begin position="262"/>
        <end position="283"/>
    </location>
</feature>
<gene>
    <name evidence="3" type="ORF">BSTOLATCC_MIC46634</name>
</gene>
<sequence>MNKVKKNLEDGHHLFLGKSASQKIEKAWKHICSCLLEIYEPRYDRKVPMRTQLLMEILLNSIMTIQSVSMFWYPEIPLRNWESYSTFWEYLSFFNYDSLCEKFGIFNYCFLSHVLVISYSFLIVVTYIILKYLSISIPKFFIFSCRKVISILSSFAMIPTAIIFLVVFKYSTFRNYHKAQEYYENIISDFDYGIPGTIFSSICFCILILLIFANELFTADLKHYRSKRNIKARSNSLWDLYWLMFCIIQWIMFVFTDKAWIVYYWVVLLLISLYLSSRMFRYLHYYNPIENSIQACKISQICCCLVIFIIGYAKDDIMTITLLCIFLPPLVSVFIAVRIHKKYANLKEQKYTYNRYNFEKSIRHLLVEKNPANQGRVLQLFSQCANQRNMLSSGILIVWEANFCICVAKDSRLGRVKLTKLSLSKSSIETTIQKSRILKKLERKNVRVLSEIEYLDYLTKITKVKRYDEDICYTLLDLWSEIGRNNPGIMKLRYFTEEVFYLCSKLRKLYSSLAEKNKYPEVNELYGMFLMNILGEYEEGNLILKRKNHIKEFNSLVESHSKLTDYGENVGAVLISLHPDSFGKISYINEKAAVLLKVSSTDIIGADFSIFIPKPFSFSHNEKMKNCYKFCISTVLEKPHSLVLADHKGYLFKCEILIKLTAFKDKSYFMVSFIQKFTKRQAILISEEGEVYGHTMHLLPLLGLGQGILSGSHISSLFRRIDLKSMFLFEPYIIEENNTEFALVHTTKLIKQTAVHLILVIYDKNEIEIWKSKQADEQLDHYNEASPILSTTVTRSYERFSINFTNHTNSQTTYPDRALTTNYHEKTFDTTDDAKSTTQALSYSQSFLSQATFRFNKRTHASIIRFQWILLFAIVSMIGTNSGILVYIIAEVTHTNSLNIFNHIGQIMFHVGSAADVVRSIDLEISEGKYNLTRDLGLLNQSANGLLSLQIEVLNDTEKWSSCSNTEMFKESVIPIWSFDNVQPELQYYNLYDMITIFVKYMQHLYKNAYTKEGYKEDIKWLIINSLTFPYGYINLLLSSIVDCEKGRVNDTSTTINILLFMGMLILGVCLTALIYFTVCLKIVYEKFWDSLKKSVISAYIALKQTAMDRLSSVHGIELSQDDSMTLKNINSTTFHIQTTLTWKFSWRLSFFGAISLSFYLLIMLYFYKTCQTYMINRPKLLQNFNTRRSLLSRIGLYARDINNPVNKEIYPDSYSFSNSSIELQDLISQYDTEYKQMRSNNLLDLYSDDLKARLFEDLDTSADIMKYGTAAAASAVIFDAYYIGGTGGIKTEKEISDFISNFTALQEAMALSFTKVDQCSKDVISAQLDLIIDITVAFSVGLLLLYFCYYLPFLKKQINFLTKTKILPKMIPILITEKRFEDFPKKSNLSKPGLY</sequence>
<dbReference type="Proteomes" id="UP001162131">
    <property type="component" value="Unassembled WGS sequence"/>
</dbReference>
<name>A0AAU9K646_9CILI</name>
<protein>
    <recommendedName>
        <fullName evidence="2">TmcB/TmcC TPR repeats domain-containing protein</fullName>
    </recommendedName>
</protein>
<keyword evidence="1" id="KW-0812">Transmembrane</keyword>
<feature type="transmembrane region" description="Helical" evidence="1">
    <location>
        <begin position="1331"/>
        <end position="1352"/>
    </location>
</feature>
<feature type="transmembrane region" description="Helical" evidence="1">
    <location>
        <begin position="192"/>
        <end position="217"/>
    </location>
</feature>
<keyword evidence="1" id="KW-1133">Transmembrane helix</keyword>
<feature type="transmembrane region" description="Helical" evidence="1">
    <location>
        <begin position="319"/>
        <end position="337"/>
    </location>
</feature>
<dbReference type="Gene3D" id="3.30.450.20">
    <property type="entry name" value="PAS domain"/>
    <property type="match status" value="1"/>
</dbReference>
<dbReference type="InterPro" id="IPR052994">
    <property type="entry name" value="Tiny_macrocysts_regulators"/>
</dbReference>
<feature type="transmembrane region" description="Helical" evidence="1">
    <location>
        <begin position="1058"/>
        <end position="1085"/>
    </location>
</feature>
<organism evidence="3 4">
    <name type="scientific">Blepharisma stoltei</name>
    <dbReference type="NCBI Taxonomy" id="1481888"/>
    <lineage>
        <taxon>Eukaryota</taxon>
        <taxon>Sar</taxon>
        <taxon>Alveolata</taxon>
        <taxon>Ciliophora</taxon>
        <taxon>Postciliodesmatophora</taxon>
        <taxon>Heterotrichea</taxon>
        <taxon>Heterotrichida</taxon>
        <taxon>Blepharismidae</taxon>
        <taxon>Blepharisma</taxon>
    </lineage>
</organism>
<feature type="transmembrane region" description="Helical" evidence="1">
    <location>
        <begin position="105"/>
        <end position="130"/>
    </location>
</feature>
<evidence type="ECO:0000313" key="4">
    <source>
        <dbReference type="Proteomes" id="UP001162131"/>
    </source>
</evidence>
<dbReference type="InterPro" id="IPR057352">
    <property type="entry name" value="TPR_TmcB/C"/>
</dbReference>
<reference evidence="3" key="1">
    <citation type="submission" date="2021-09" db="EMBL/GenBank/DDBJ databases">
        <authorList>
            <consortium name="AG Swart"/>
            <person name="Singh M."/>
            <person name="Singh A."/>
            <person name="Seah K."/>
            <person name="Emmerich C."/>
        </authorList>
    </citation>
    <scope>NUCLEOTIDE SEQUENCE</scope>
    <source>
        <strain evidence="3">ATCC30299</strain>
    </source>
</reference>
<accession>A0AAU9K646</accession>
<comment type="caution">
    <text evidence="3">The sequence shown here is derived from an EMBL/GenBank/DDBJ whole genome shotgun (WGS) entry which is preliminary data.</text>
</comment>
<evidence type="ECO:0000313" key="3">
    <source>
        <dbReference type="EMBL" id="CAG9328641.1"/>
    </source>
</evidence>
<dbReference type="Pfam" id="PF25474">
    <property type="entry name" value="TPR_TmcB"/>
    <property type="match status" value="1"/>
</dbReference>
<keyword evidence="1" id="KW-0472">Membrane</keyword>
<dbReference type="PANTHER" id="PTHR31600">
    <property type="entry name" value="TINY MACROCYSTS PROTEIN B-RELATED"/>
    <property type="match status" value="1"/>
</dbReference>
<feature type="transmembrane region" description="Helical" evidence="1">
    <location>
        <begin position="1149"/>
        <end position="1168"/>
    </location>
</feature>
<evidence type="ECO:0000256" key="1">
    <source>
        <dbReference type="SAM" id="Phobius"/>
    </source>
</evidence>
<proteinExistence type="predicted"/>
<dbReference type="EMBL" id="CAJZBQ010000046">
    <property type="protein sequence ID" value="CAG9328641.1"/>
    <property type="molecule type" value="Genomic_DNA"/>
</dbReference>